<dbReference type="SUPFAM" id="SSF46785">
    <property type="entry name" value="Winged helix' DNA-binding domain"/>
    <property type="match status" value="1"/>
</dbReference>
<dbReference type="InterPro" id="IPR005119">
    <property type="entry name" value="LysR_subst-bd"/>
</dbReference>
<dbReference type="Gene3D" id="3.40.190.290">
    <property type="match status" value="1"/>
</dbReference>
<dbReference type="RefSeq" id="WP_109822494.1">
    <property type="nucleotide sequence ID" value="NZ_QGKL01000018.1"/>
</dbReference>
<dbReference type="PRINTS" id="PR00039">
    <property type="entry name" value="HTHLYSR"/>
</dbReference>
<keyword evidence="7" id="KW-1185">Reference proteome</keyword>
<reference evidence="6 7" key="1">
    <citation type="submission" date="2018-05" db="EMBL/GenBank/DDBJ databases">
        <title>Leucothrix arctica sp. nov., isolated from Arctic seawater.</title>
        <authorList>
            <person name="Choi A."/>
            <person name="Baek K."/>
        </authorList>
    </citation>
    <scope>NUCLEOTIDE SEQUENCE [LARGE SCALE GENOMIC DNA]</scope>
    <source>
        <strain evidence="6 7">IMCC9719</strain>
    </source>
</reference>
<dbReference type="SUPFAM" id="SSF53850">
    <property type="entry name" value="Periplasmic binding protein-like II"/>
    <property type="match status" value="1"/>
</dbReference>
<comment type="similarity">
    <text evidence="1">Belongs to the LysR transcriptional regulatory family.</text>
</comment>
<dbReference type="FunFam" id="1.10.10.10:FF:000001">
    <property type="entry name" value="LysR family transcriptional regulator"/>
    <property type="match status" value="1"/>
</dbReference>
<sequence>MKNYNLEAFIVVAQEENLTRAAERLYLTQSALSLQIKKLQEQLQLTLFERVPRGMKLTSAGQRLLPIAEIALQAQTDFGNAAAELNNAVSGHMRLGTILDPEFLRLGNFLSELTKRHPAVMLELTHGISGSIASMVEHKKIDAAFALGEPDLKDLHEKFHLIKLTDFSYRVVAPAGWKKLIEGKDWRDLAQLPWIGTPPSSIHYRLLSKVFEDLGVKQNIISNVDLEPSMMELVRSGVGLSLARHSHALQASHRHGVVMSNEVSLDASLCFICRKDRYNDALIQATLKTVKNIWLNSDITNIKVETVNLTV</sequence>
<dbReference type="PROSITE" id="PS50931">
    <property type="entry name" value="HTH_LYSR"/>
    <property type="match status" value="1"/>
</dbReference>
<keyword evidence="2" id="KW-0805">Transcription regulation</keyword>
<dbReference type="InterPro" id="IPR000847">
    <property type="entry name" value="LysR_HTH_N"/>
</dbReference>
<organism evidence="6 7">
    <name type="scientific">Leucothrix arctica</name>
    <dbReference type="NCBI Taxonomy" id="1481894"/>
    <lineage>
        <taxon>Bacteria</taxon>
        <taxon>Pseudomonadati</taxon>
        <taxon>Pseudomonadota</taxon>
        <taxon>Gammaproteobacteria</taxon>
        <taxon>Thiotrichales</taxon>
        <taxon>Thiotrichaceae</taxon>
        <taxon>Leucothrix</taxon>
    </lineage>
</organism>
<proteinExistence type="inferred from homology"/>
<dbReference type="GO" id="GO:0003700">
    <property type="term" value="F:DNA-binding transcription factor activity"/>
    <property type="evidence" value="ECO:0007669"/>
    <property type="project" value="InterPro"/>
</dbReference>
<gene>
    <name evidence="6" type="ORF">DKT75_05845</name>
</gene>
<dbReference type="GO" id="GO:0000976">
    <property type="term" value="F:transcription cis-regulatory region binding"/>
    <property type="evidence" value="ECO:0007669"/>
    <property type="project" value="TreeGrafter"/>
</dbReference>
<evidence type="ECO:0000256" key="1">
    <source>
        <dbReference type="ARBA" id="ARBA00009437"/>
    </source>
</evidence>
<keyword evidence="4" id="KW-0804">Transcription</keyword>
<comment type="caution">
    <text evidence="6">The sequence shown here is derived from an EMBL/GenBank/DDBJ whole genome shotgun (WGS) entry which is preliminary data.</text>
</comment>
<dbReference type="InterPro" id="IPR036390">
    <property type="entry name" value="WH_DNA-bd_sf"/>
</dbReference>
<dbReference type="PANTHER" id="PTHR30126:SF40">
    <property type="entry name" value="HTH-TYPE TRANSCRIPTIONAL REGULATOR GLTR"/>
    <property type="match status" value="1"/>
</dbReference>
<dbReference type="OrthoDB" id="9803735at2"/>
<dbReference type="InterPro" id="IPR036388">
    <property type="entry name" value="WH-like_DNA-bd_sf"/>
</dbReference>
<dbReference type="PANTHER" id="PTHR30126">
    <property type="entry name" value="HTH-TYPE TRANSCRIPTIONAL REGULATOR"/>
    <property type="match status" value="1"/>
</dbReference>
<keyword evidence="3" id="KW-0238">DNA-binding</keyword>
<evidence type="ECO:0000256" key="2">
    <source>
        <dbReference type="ARBA" id="ARBA00023015"/>
    </source>
</evidence>
<protein>
    <submittedName>
        <fullName evidence="6">LysR family transcriptional regulator</fullName>
    </submittedName>
</protein>
<dbReference type="Pfam" id="PF00126">
    <property type="entry name" value="HTH_1"/>
    <property type="match status" value="1"/>
</dbReference>
<dbReference type="AlphaFoldDB" id="A0A317CGW0"/>
<evidence type="ECO:0000256" key="3">
    <source>
        <dbReference type="ARBA" id="ARBA00023125"/>
    </source>
</evidence>
<accession>A0A317CGW0</accession>
<evidence type="ECO:0000313" key="7">
    <source>
        <dbReference type="Proteomes" id="UP000245506"/>
    </source>
</evidence>
<dbReference type="CDD" id="cd05466">
    <property type="entry name" value="PBP2_LTTR_substrate"/>
    <property type="match status" value="1"/>
</dbReference>
<name>A0A317CGW0_9GAMM</name>
<dbReference type="Gene3D" id="1.10.10.10">
    <property type="entry name" value="Winged helix-like DNA-binding domain superfamily/Winged helix DNA-binding domain"/>
    <property type="match status" value="1"/>
</dbReference>
<evidence type="ECO:0000256" key="4">
    <source>
        <dbReference type="ARBA" id="ARBA00023163"/>
    </source>
</evidence>
<feature type="domain" description="HTH lysR-type" evidence="5">
    <location>
        <begin position="1"/>
        <end position="58"/>
    </location>
</feature>
<dbReference type="EMBL" id="QGKL01000018">
    <property type="protein sequence ID" value="PWQ97786.1"/>
    <property type="molecule type" value="Genomic_DNA"/>
</dbReference>
<evidence type="ECO:0000313" key="6">
    <source>
        <dbReference type="EMBL" id="PWQ97786.1"/>
    </source>
</evidence>
<evidence type="ECO:0000259" key="5">
    <source>
        <dbReference type="PROSITE" id="PS50931"/>
    </source>
</evidence>
<dbReference type="Pfam" id="PF03466">
    <property type="entry name" value="LysR_substrate"/>
    <property type="match status" value="1"/>
</dbReference>
<dbReference type="Proteomes" id="UP000245506">
    <property type="component" value="Unassembled WGS sequence"/>
</dbReference>